<dbReference type="InterPro" id="IPR052345">
    <property type="entry name" value="Rad_response_metalloprotease"/>
</dbReference>
<name>A0A1T4X819_9BACT</name>
<dbReference type="Pfam" id="PF06114">
    <property type="entry name" value="Peptidase_M78"/>
    <property type="match status" value="1"/>
</dbReference>
<dbReference type="STRING" id="1121449.SAMN02745704_01917"/>
<protein>
    <submittedName>
        <fullName evidence="2">Zn-dependent peptidase ImmA, M78 family</fullName>
    </submittedName>
</protein>
<keyword evidence="3" id="KW-1185">Reference proteome</keyword>
<reference evidence="2 3" key="1">
    <citation type="submission" date="2017-02" db="EMBL/GenBank/DDBJ databases">
        <authorList>
            <person name="Peterson S.W."/>
        </authorList>
    </citation>
    <scope>NUCLEOTIDE SEQUENCE [LARGE SCALE GENOMIC DNA]</scope>
    <source>
        <strain evidence="2 3">DSM 16080</strain>
    </source>
</reference>
<organism evidence="2 3">
    <name type="scientific">Paucidesulfovibrio gracilis DSM 16080</name>
    <dbReference type="NCBI Taxonomy" id="1121449"/>
    <lineage>
        <taxon>Bacteria</taxon>
        <taxon>Pseudomonadati</taxon>
        <taxon>Thermodesulfobacteriota</taxon>
        <taxon>Desulfovibrionia</taxon>
        <taxon>Desulfovibrionales</taxon>
        <taxon>Desulfovibrionaceae</taxon>
        <taxon>Paucidesulfovibrio</taxon>
    </lineage>
</organism>
<dbReference type="Proteomes" id="UP000190027">
    <property type="component" value="Unassembled WGS sequence"/>
</dbReference>
<evidence type="ECO:0000313" key="2">
    <source>
        <dbReference type="EMBL" id="SKA85742.1"/>
    </source>
</evidence>
<dbReference type="PANTHER" id="PTHR43236:SF2">
    <property type="entry name" value="BLL0069 PROTEIN"/>
    <property type="match status" value="1"/>
</dbReference>
<dbReference type="PANTHER" id="PTHR43236">
    <property type="entry name" value="ANTITOXIN HIGA1"/>
    <property type="match status" value="1"/>
</dbReference>
<dbReference type="InterPro" id="IPR010359">
    <property type="entry name" value="IrrE_HExxH"/>
</dbReference>
<evidence type="ECO:0000259" key="1">
    <source>
        <dbReference type="Pfam" id="PF06114"/>
    </source>
</evidence>
<dbReference type="RefSeq" id="WP_078717476.1">
    <property type="nucleotide sequence ID" value="NZ_FUYC01000008.1"/>
</dbReference>
<dbReference type="EMBL" id="FUYC01000008">
    <property type="protein sequence ID" value="SKA85742.1"/>
    <property type="molecule type" value="Genomic_DNA"/>
</dbReference>
<dbReference type="AlphaFoldDB" id="A0A1T4X819"/>
<dbReference type="OrthoDB" id="9794834at2"/>
<accession>A0A1T4X819</accession>
<sequence>MPNEVQFAGTKAEVCQRAKAIRSQYFKDKMSVNDFLSSIMDENNGNVQYSDTVERGETLKVNADGSFVIYLSNATSQLRDNFTIAHELGHYFLHTDIKAPGDCIHTRRGSNRKEWEANWFAAELLMPAEEFTAAAKEHNNNAYRLATLFEVSPSAAMVRLTALNLD</sequence>
<evidence type="ECO:0000313" key="3">
    <source>
        <dbReference type="Proteomes" id="UP000190027"/>
    </source>
</evidence>
<gene>
    <name evidence="2" type="ORF">SAMN02745704_01917</name>
</gene>
<feature type="domain" description="IrrE N-terminal-like" evidence="1">
    <location>
        <begin position="60"/>
        <end position="161"/>
    </location>
</feature>
<proteinExistence type="predicted"/>
<dbReference type="Gene3D" id="1.10.10.2910">
    <property type="match status" value="1"/>
</dbReference>